<dbReference type="RefSeq" id="WP_061114918.1">
    <property type="nucleotide sequence ID" value="NZ_CP010086.2"/>
</dbReference>
<name>A0A140DMI8_CLOBE</name>
<feature type="signal peptide" evidence="1">
    <location>
        <begin position="1"/>
        <end position="23"/>
    </location>
</feature>
<evidence type="ECO:0000313" key="2">
    <source>
        <dbReference type="EMBL" id="AMK50479.1"/>
    </source>
</evidence>
<accession>A0A140DMI8</accession>
<protein>
    <submittedName>
        <fullName evidence="2">Uncharacterized protein</fullName>
    </submittedName>
</protein>
<dbReference type="Proteomes" id="UP000031866">
    <property type="component" value="Chromosome"/>
</dbReference>
<gene>
    <name evidence="2" type="ORF">LF65_06755</name>
</gene>
<dbReference type="KEGG" id="cbei:LF65_06755"/>
<sequence>MKKFCITLFAFLLLSFAVSTSNAYSLSGKTLSQGIYNVRDSNLLIGTPMTAKIDSHGGKAIVFILDSDYSMKEMIKLEAESTEHTLKPFDYGSLIIVVGNSSVTFF</sequence>
<reference evidence="3" key="1">
    <citation type="submission" date="2014-12" db="EMBL/GenBank/DDBJ databases">
        <title>Genome sequence of Clostridium beijerinckii strain 59B.</title>
        <authorList>
            <person name="Little G.T."/>
            <person name="Minton N.P."/>
        </authorList>
    </citation>
    <scope>NUCLEOTIDE SEQUENCE [LARGE SCALE GENOMIC DNA]</scope>
    <source>
        <strain evidence="3">59B</strain>
    </source>
</reference>
<evidence type="ECO:0000256" key="1">
    <source>
        <dbReference type="SAM" id="SignalP"/>
    </source>
</evidence>
<keyword evidence="1" id="KW-0732">Signal</keyword>
<dbReference type="OrthoDB" id="1936621at2"/>
<dbReference type="AlphaFoldDB" id="A0A140DMI8"/>
<feature type="chain" id="PRO_5007302040" evidence="1">
    <location>
        <begin position="24"/>
        <end position="106"/>
    </location>
</feature>
<organism evidence="2 3">
    <name type="scientific">Clostridium beijerinckii</name>
    <name type="common">Clostridium MP</name>
    <dbReference type="NCBI Taxonomy" id="1520"/>
    <lineage>
        <taxon>Bacteria</taxon>
        <taxon>Bacillati</taxon>
        <taxon>Bacillota</taxon>
        <taxon>Clostridia</taxon>
        <taxon>Eubacteriales</taxon>
        <taxon>Clostridiaceae</taxon>
        <taxon>Clostridium</taxon>
    </lineage>
</organism>
<evidence type="ECO:0000313" key="3">
    <source>
        <dbReference type="Proteomes" id="UP000031866"/>
    </source>
</evidence>
<dbReference type="EMBL" id="CP010086">
    <property type="protein sequence ID" value="AMK50479.1"/>
    <property type="molecule type" value="Genomic_DNA"/>
</dbReference>
<proteinExistence type="predicted"/>